<keyword evidence="6" id="KW-0378">Hydrolase</keyword>
<dbReference type="PANTHER" id="PTHR43731">
    <property type="entry name" value="RHOMBOID PROTEASE"/>
    <property type="match status" value="1"/>
</dbReference>
<evidence type="ECO:0000313" key="11">
    <source>
        <dbReference type="EMBL" id="CAK8691109.1"/>
    </source>
</evidence>
<organism evidence="11 12">
    <name type="scientific">Clavelina lepadiformis</name>
    <name type="common">Light-bulb sea squirt</name>
    <name type="synonym">Ascidia lepadiformis</name>
    <dbReference type="NCBI Taxonomy" id="159417"/>
    <lineage>
        <taxon>Eukaryota</taxon>
        <taxon>Metazoa</taxon>
        <taxon>Chordata</taxon>
        <taxon>Tunicata</taxon>
        <taxon>Ascidiacea</taxon>
        <taxon>Aplousobranchia</taxon>
        <taxon>Clavelinidae</taxon>
        <taxon>Clavelina</taxon>
    </lineage>
</organism>
<keyword evidence="7 10" id="KW-1133">Transmembrane helix</keyword>
<comment type="subcellular location">
    <subcellularLocation>
        <location evidence="2">Membrane</location>
        <topology evidence="2">Multi-pass membrane protein</topology>
    </subcellularLocation>
</comment>
<evidence type="ECO:0000256" key="5">
    <source>
        <dbReference type="ARBA" id="ARBA00022692"/>
    </source>
</evidence>
<dbReference type="PANTHER" id="PTHR43731:SF14">
    <property type="entry name" value="PRESENILIN-ASSOCIATED RHOMBOID-LIKE PROTEIN, MITOCHONDRIAL"/>
    <property type="match status" value="1"/>
</dbReference>
<evidence type="ECO:0000256" key="1">
    <source>
        <dbReference type="ARBA" id="ARBA00000156"/>
    </source>
</evidence>
<sequence length="323" mass="36669">MAANPIWRCRNNPVLRWMDCFRGSTCLSRQRHQEILRRSRAPPLSVSEGEPSICRSSFAWLRNPSSPKTLGAHSSTSLFIFSSRQFSLLSFNKNIPKMYFYPTSSSGCRYFHVKTSETPDKTSHSQQRSKQYKENGEEHTNLGNFTWFAIYGSAAALFTFGVFGLAGIWEANGKAKKFDQLLKSEDIKQLPLMVYNIAFVNMLVFLLWRLPALQPTMVKWFTLSIAGPMKLLPKVSSMFLCMFSHKHFFHIFANLYVLNSFSHAWDGYSHVFQRAFPENFMAVEKFVAFYLSAGMVASAGSLITKHFGKILISSLGASGNLLN</sequence>
<feature type="transmembrane region" description="Helical" evidence="10">
    <location>
        <begin position="145"/>
        <end position="169"/>
    </location>
</feature>
<feature type="transmembrane region" description="Helical" evidence="10">
    <location>
        <begin position="285"/>
        <end position="304"/>
    </location>
</feature>
<evidence type="ECO:0000256" key="4">
    <source>
        <dbReference type="ARBA" id="ARBA00013039"/>
    </source>
</evidence>
<reference evidence="11 12" key="1">
    <citation type="submission" date="2024-02" db="EMBL/GenBank/DDBJ databases">
        <authorList>
            <person name="Daric V."/>
            <person name="Darras S."/>
        </authorList>
    </citation>
    <scope>NUCLEOTIDE SEQUENCE [LARGE SCALE GENOMIC DNA]</scope>
</reference>
<accession>A0ABP0GKF1</accession>
<dbReference type="InterPro" id="IPR050925">
    <property type="entry name" value="Rhomboid_protease_S54"/>
</dbReference>
<keyword evidence="8 10" id="KW-0472">Membrane</keyword>
<evidence type="ECO:0000256" key="2">
    <source>
        <dbReference type="ARBA" id="ARBA00004141"/>
    </source>
</evidence>
<dbReference type="InterPro" id="IPR035952">
    <property type="entry name" value="Rhomboid-like_sf"/>
</dbReference>
<gene>
    <name evidence="11" type="ORF">CVLEPA_LOCUS23703</name>
</gene>
<dbReference type="SUPFAM" id="SSF144091">
    <property type="entry name" value="Rhomboid-like"/>
    <property type="match status" value="1"/>
</dbReference>
<evidence type="ECO:0000256" key="10">
    <source>
        <dbReference type="SAM" id="Phobius"/>
    </source>
</evidence>
<evidence type="ECO:0000256" key="6">
    <source>
        <dbReference type="ARBA" id="ARBA00022801"/>
    </source>
</evidence>
<dbReference type="EMBL" id="CAWYQH010000119">
    <property type="protein sequence ID" value="CAK8691109.1"/>
    <property type="molecule type" value="Genomic_DNA"/>
</dbReference>
<feature type="transmembrane region" description="Helical" evidence="10">
    <location>
        <begin position="190"/>
        <end position="208"/>
    </location>
</feature>
<evidence type="ECO:0000256" key="7">
    <source>
        <dbReference type="ARBA" id="ARBA00022989"/>
    </source>
</evidence>
<protein>
    <recommendedName>
        <fullName evidence="4">rhomboid protease</fullName>
        <ecNumber evidence="4">3.4.21.105</ecNumber>
    </recommendedName>
</protein>
<name>A0ABP0GKF1_CLALP</name>
<keyword evidence="12" id="KW-1185">Reference proteome</keyword>
<evidence type="ECO:0000256" key="9">
    <source>
        <dbReference type="SAM" id="MobiDB-lite"/>
    </source>
</evidence>
<keyword evidence="5 10" id="KW-0812">Transmembrane</keyword>
<feature type="region of interest" description="Disordered" evidence="9">
    <location>
        <begin position="118"/>
        <end position="137"/>
    </location>
</feature>
<feature type="transmembrane region" description="Helical" evidence="10">
    <location>
        <begin position="248"/>
        <end position="265"/>
    </location>
</feature>
<evidence type="ECO:0000256" key="3">
    <source>
        <dbReference type="ARBA" id="ARBA00009045"/>
    </source>
</evidence>
<dbReference type="Proteomes" id="UP001642483">
    <property type="component" value="Unassembled WGS sequence"/>
</dbReference>
<evidence type="ECO:0000313" key="12">
    <source>
        <dbReference type="Proteomes" id="UP001642483"/>
    </source>
</evidence>
<comment type="caution">
    <text evidence="11">The sequence shown here is derived from an EMBL/GenBank/DDBJ whole genome shotgun (WGS) entry which is preliminary data.</text>
</comment>
<evidence type="ECO:0000256" key="8">
    <source>
        <dbReference type="ARBA" id="ARBA00023136"/>
    </source>
</evidence>
<comment type="similarity">
    <text evidence="3">Belongs to the peptidase S54 family.</text>
</comment>
<proteinExistence type="inferred from homology"/>
<dbReference type="Gene3D" id="1.20.1540.10">
    <property type="entry name" value="Rhomboid-like"/>
    <property type="match status" value="1"/>
</dbReference>
<dbReference type="EC" id="3.4.21.105" evidence="4"/>
<comment type="catalytic activity">
    <reaction evidence="1">
        <text>Cleaves type-1 transmembrane domains using a catalytic dyad composed of serine and histidine that are contributed by different transmembrane domains.</text>
        <dbReference type="EC" id="3.4.21.105"/>
    </reaction>
</comment>